<comment type="caution">
    <text evidence="2">The sequence shown here is derived from an EMBL/GenBank/DDBJ whole genome shotgun (WGS) entry which is preliminary data.</text>
</comment>
<dbReference type="EMBL" id="AJWZ01009887">
    <property type="protein sequence ID" value="EKC50031.1"/>
    <property type="molecule type" value="Genomic_DNA"/>
</dbReference>
<evidence type="ECO:0000256" key="1">
    <source>
        <dbReference type="SAM" id="Phobius"/>
    </source>
</evidence>
<feature type="transmembrane region" description="Helical" evidence="1">
    <location>
        <begin position="53"/>
        <end position="81"/>
    </location>
</feature>
<feature type="transmembrane region" description="Helical" evidence="1">
    <location>
        <begin position="118"/>
        <end position="141"/>
    </location>
</feature>
<keyword evidence="1" id="KW-1133">Transmembrane helix</keyword>
<name>K1SS21_9ZZZZ</name>
<protein>
    <submittedName>
        <fullName evidence="2">Uncharacterized protein</fullName>
    </submittedName>
</protein>
<evidence type="ECO:0000313" key="2">
    <source>
        <dbReference type="EMBL" id="EKC50031.1"/>
    </source>
</evidence>
<dbReference type="AlphaFoldDB" id="K1SS21"/>
<sequence>MDFKSDSFMYGLGICIVLFVIAQSVFFLVRAVRRAKALGIETSTVKKTISSSAVFTVAPALAIVATVITLAKALGIVLPWIRLSVIGAIQYEVPAAEAAVEAFGISSGISQEITDPKIFATAAWVMTIGSVMPLVLVPFVLKKYKRV</sequence>
<accession>K1SS21</accession>
<keyword evidence="1" id="KW-0812">Transmembrane</keyword>
<proteinExistence type="predicted"/>
<keyword evidence="1" id="KW-0472">Membrane</keyword>
<gene>
    <name evidence="2" type="ORF">OBE_14336</name>
</gene>
<reference evidence="2" key="1">
    <citation type="journal article" date="2013" name="Environ. Microbiol.">
        <title>Microbiota from the distal guts of lean and obese adolescents exhibit partial functional redundancy besides clear differences in community structure.</title>
        <authorList>
            <person name="Ferrer M."/>
            <person name="Ruiz A."/>
            <person name="Lanza F."/>
            <person name="Haange S.B."/>
            <person name="Oberbach A."/>
            <person name="Till H."/>
            <person name="Bargiela R."/>
            <person name="Campoy C."/>
            <person name="Segura M.T."/>
            <person name="Richter M."/>
            <person name="von Bergen M."/>
            <person name="Seifert J."/>
            <person name="Suarez A."/>
        </authorList>
    </citation>
    <scope>NUCLEOTIDE SEQUENCE</scope>
</reference>
<organism evidence="2">
    <name type="scientific">human gut metagenome</name>
    <dbReference type="NCBI Taxonomy" id="408170"/>
    <lineage>
        <taxon>unclassified sequences</taxon>
        <taxon>metagenomes</taxon>
        <taxon>organismal metagenomes</taxon>
    </lineage>
</organism>
<dbReference type="InterPro" id="IPR032479">
    <property type="entry name" value="DUF5058"/>
</dbReference>
<dbReference type="Pfam" id="PF16481">
    <property type="entry name" value="DUF5058"/>
    <property type="match status" value="1"/>
</dbReference>
<feature type="transmembrane region" description="Helical" evidence="1">
    <location>
        <begin position="7"/>
        <end position="32"/>
    </location>
</feature>